<protein>
    <submittedName>
        <fullName evidence="1">Uncharacterized protein</fullName>
    </submittedName>
</protein>
<dbReference type="EMBL" id="CP007139">
    <property type="protein sequence ID" value="AIE86934.1"/>
    <property type="molecule type" value="Genomic_DNA"/>
</dbReference>
<dbReference type="Proteomes" id="UP000027982">
    <property type="component" value="Chromosome"/>
</dbReference>
<keyword evidence="2" id="KW-1185">Reference proteome</keyword>
<dbReference type="HOGENOM" id="CLU_3270386_0_0_0"/>
<reference evidence="1 2" key="1">
    <citation type="journal article" date="2014" name="PLoS ONE">
        <title>The first complete genome sequence of the class fimbriimonadia in the phylum armatimonadetes.</title>
        <authorList>
            <person name="Hu Z.Y."/>
            <person name="Wang Y.Z."/>
            <person name="Im W.T."/>
            <person name="Wang S.Y."/>
            <person name="Zhao G.P."/>
            <person name="Zheng H.J."/>
            <person name="Quan Z.X."/>
        </authorList>
    </citation>
    <scope>NUCLEOTIDE SEQUENCE [LARGE SCALE GENOMIC DNA]</scope>
    <source>
        <strain evidence="1">Gsoil 348</strain>
    </source>
</reference>
<organism evidence="1 2">
    <name type="scientific">Fimbriimonas ginsengisoli Gsoil 348</name>
    <dbReference type="NCBI Taxonomy" id="661478"/>
    <lineage>
        <taxon>Bacteria</taxon>
        <taxon>Bacillati</taxon>
        <taxon>Armatimonadota</taxon>
        <taxon>Fimbriimonadia</taxon>
        <taxon>Fimbriimonadales</taxon>
        <taxon>Fimbriimonadaceae</taxon>
        <taxon>Fimbriimonas</taxon>
    </lineage>
</organism>
<gene>
    <name evidence="1" type="ORF">OP10G_3566</name>
</gene>
<sequence>MSFGQVWRQANRTVISLVALESMITDSSWQRQIRMKALGDP</sequence>
<name>A0A068NYF5_FIMGI</name>
<dbReference type="KEGG" id="fgi:OP10G_3566"/>
<evidence type="ECO:0000313" key="2">
    <source>
        <dbReference type="Proteomes" id="UP000027982"/>
    </source>
</evidence>
<accession>A0A068NYF5</accession>
<evidence type="ECO:0000313" key="1">
    <source>
        <dbReference type="EMBL" id="AIE86934.1"/>
    </source>
</evidence>
<dbReference type="AlphaFoldDB" id="A0A068NYF5"/>
<proteinExistence type="predicted"/>